<feature type="domain" description="C1q" evidence="5">
    <location>
        <begin position="355"/>
        <end position="497"/>
    </location>
</feature>
<dbReference type="InterPro" id="IPR050822">
    <property type="entry name" value="Cerebellin_Synaptic_Org"/>
</dbReference>
<gene>
    <name evidence="7" type="ORF">APZ42_017333</name>
</gene>
<dbReference type="SUPFAM" id="SSF49842">
    <property type="entry name" value="TNF-like"/>
    <property type="match status" value="1"/>
</dbReference>
<evidence type="ECO:0000259" key="5">
    <source>
        <dbReference type="PROSITE" id="PS50871"/>
    </source>
</evidence>
<dbReference type="PROSITE" id="PS50871">
    <property type="entry name" value="C1Q"/>
    <property type="match status" value="1"/>
</dbReference>
<evidence type="ECO:0000256" key="3">
    <source>
        <dbReference type="ARBA" id="ARBA00022729"/>
    </source>
</evidence>
<evidence type="ECO:0000256" key="1">
    <source>
        <dbReference type="ARBA" id="ARBA00004613"/>
    </source>
</evidence>
<dbReference type="InterPro" id="IPR001073">
    <property type="entry name" value="C1q_dom"/>
</dbReference>
<evidence type="ECO:0000259" key="6">
    <source>
        <dbReference type="PROSITE" id="PS51406"/>
    </source>
</evidence>
<reference evidence="7 8" key="1">
    <citation type="submission" date="2016-03" db="EMBL/GenBank/DDBJ databases">
        <title>EvidentialGene: Evidence-directed Construction of Genes on Genomes.</title>
        <authorList>
            <person name="Gilbert D.G."/>
            <person name="Choi J.-H."/>
            <person name="Mockaitis K."/>
            <person name="Colbourne J."/>
            <person name="Pfrender M."/>
        </authorList>
    </citation>
    <scope>NUCLEOTIDE SEQUENCE [LARGE SCALE GENOMIC DNA]</scope>
    <source>
        <strain evidence="7 8">Xinb3</strain>
        <tissue evidence="7">Complete organism</tissue>
    </source>
</reference>
<dbReference type="Proteomes" id="UP000076858">
    <property type="component" value="Unassembled WGS sequence"/>
</dbReference>
<dbReference type="Gene3D" id="2.60.120.40">
    <property type="match status" value="1"/>
</dbReference>
<evidence type="ECO:0000256" key="2">
    <source>
        <dbReference type="ARBA" id="ARBA00022525"/>
    </source>
</evidence>
<dbReference type="InterPro" id="IPR036056">
    <property type="entry name" value="Fibrinogen-like_C"/>
</dbReference>
<dbReference type="EMBL" id="LRGB01000687">
    <property type="protein sequence ID" value="KZS16767.1"/>
    <property type="molecule type" value="Genomic_DNA"/>
</dbReference>
<sequence length="498" mass="56117">MTSYSGTQLRVLVLACVFCLATSISIEEKVQQLTENYGELKKSFESRVPQLETRVFQLETKVAQQESLIASLRMDNPSSRMATDPTEIDNNESQIYSRTCQEIYDYDNSQSSGFYIIDPDGQDLNGESEEPFQVYCDMTTDYAVTTAVIHDSETNIEAENCLDPGCYKRDIHYSASDKQMATLAELSKECHQYFKYDCIEAPFEYEGVQVSWWDDRYDNKQYFWSGKATTTHTCDCGITGSCIETNKKCNCDSGIPDVRTDEGIISDKNILPIKRLNFGRTHAGSGQHTLGRFECSGKKVVDGKPTSCADLRILGHTLSGFYLVKGTNSVESVYCDLRKLQEEQGFQTSIGKIDVQSTPVYFYVQTNDIFEEVLTPIIFQETPLNIGDAMNRETGIFTAPVTGTYFFSLSGVGYMSYSNNGFMRISLMMNSNRIGSAEVGLSESPGYSTFALQSTLYLHEGDRVWVQIEERNVIYIYDDGTRLTHFTGLLLQQDVIIK</sequence>
<dbReference type="InterPro" id="IPR002181">
    <property type="entry name" value="Fibrinogen_a/b/g_C_dom"/>
</dbReference>
<dbReference type="NCBIfam" id="NF040941">
    <property type="entry name" value="GGGWT_bact"/>
    <property type="match status" value="1"/>
</dbReference>
<evidence type="ECO:0000313" key="7">
    <source>
        <dbReference type="EMBL" id="KZS16767.1"/>
    </source>
</evidence>
<dbReference type="PROSITE" id="PS51406">
    <property type="entry name" value="FIBRINOGEN_C_2"/>
    <property type="match status" value="1"/>
</dbReference>
<comment type="subcellular location">
    <subcellularLocation>
        <location evidence="1">Secreted</location>
    </subcellularLocation>
</comment>
<dbReference type="STRING" id="35525.A0A164ZU55"/>
<dbReference type="GO" id="GO:0005615">
    <property type="term" value="C:extracellular space"/>
    <property type="evidence" value="ECO:0007669"/>
    <property type="project" value="TreeGrafter"/>
</dbReference>
<dbReference type="Pfam" id="PF00386">
    <property type="entry name" value="C1q"/>
    <property type="match status" value="1"/>
</dbReference>
<evidence type="ECO:0000256" key="4">
    <source>
        <dbReference type="SAM" id="SignalP"/>
    </source>
</evidence>
<dbReference type="PANTHER" id="PTHR22923:SF62">
    <property type="entry name" value="CVP18"/>
    <property type="match status" value="1"/>
</dbReference>
<organism evidence="7 8">
    <name type="scientific">Daphnia magna</name>
    <dbReference type="NCBI Taxonomy" id="35525"/>
    <lineage>
        <taxon>Eukaryota</taxon>
        <taxon>Metazoa</taxon>
        <taxon>Ecdysozoa</taxon>
        <taxon>Arthropoda</taxon>
        <taxon>Crustacea</taxon>
        <taxon>Branchiopoda</taxon>
        <taxon>Diplostraca</taxon>
        <taxon>Cladocera</taxon>
        <taxon>Anomopoda</taxon>
        <taxon>Daphniidae</taxon>
        <taxon>Daphnia</taxon>
    </lineage>
</organism>
<dbReference type="AlphaFoldDB" id="A0A164ZU55"/>
<accession>A0A164ZU55</accession>
<feature type="chain" id="PRO_5007855035" description="C1q domain-containing protein" evidence="4">
    <location>
        <begin position="24"/>
        <end position="498"/>
    </location>
</feature>
<protein>
    <recommendedName>
        <fullName evidence="9">C1q domain-containing protein</fullName>
    </recommendedName>
</protein>
<dbReference type="SMART" id="SM00110">
    <property type="entry name" value="C1Q"/>
    <property type="match status" value="1"/>
</dbReference>
<feature type="signal peptide" evidence="4">
    <location>
        <begin position="1"/>
        <end position="23"/>
    </location>
</feature>
<keyword evidence="3 4" id="KW-0732">Signal</keyword>
<keyword evidence="8" id="KW-1185">Reference proteome</keyword>
<dbReference type="OrthoDB" id="26719at2759"/>
<evidence type="ECO:0000313" key="8">
    <source>
        <dbReference type="Proteomes" id="UP000076858"/>
    </source>
</evidence>
<dbReference type="InterPro" id="IPR008983">
    <property type="entry name" value="Tumour_necrosis_fac-like_dom"/>
</dbReference>
<dbReference type="Gene3D" id="2.60.120.1000">
    <property type="match status" value="1"/>
</dbReference>
<dbReference type="SUPFAM" id="SSF56496">
    <property type="entry name" value="Fibrinogen C-terminal domain-like"/>
    <property type="match status" value="1"/>
</dbReference>
<keyword evidence="2" id="KW-0964">Secreted</keyword>
<dbReference type="PANTHER" id="PTHR22923">
    <property type="entry name" value="CEREBELLIN-RELATED"/>
    <property type="match status" value="1"/>
</dbReference>
<proteinExistence type="predicted"/>
<evidence type="ECO:0008006" key="9">
    <source>
        <dbReference type="Google" id="ProtNLM"/>
    </source>
</evidence>
<comment type="caution">
    <text evidence="7">The sequence shown here is derived from an EMBL/GenBank/DDBJ whole genome shotgun (WGS) entry which is preliminary data.</text>
</comment>
<feature type="domain" description="Fibrinogen C-terminal" evidence="6">
    <location>
        <begin position="91"/>
        <end position="141"/>
    </location>
</feature>
<name>A0A164ZU55_9CRUS</name>